<feature type="compositionally biased region" description="Basic residues" evidence="1">
    <location>
        <begin position="90"/>
        <end position="102"/>
    </location>
</feature>
<organism evidence="2">
    <name type="scientific">Culex pipiens</name>
    <name type="common">House mosquito</name>
    <dbReference type="NCBI Taxonomy" id="7175"/>
    <lineage>
        <taxon>Eukaryota</taxon>
        <taxon>Metazoa</taxon>
        <taxon>Ecdysozoa</taxon>
        <taxon>Arthropoda</taxon>
        <taxon>Hexapoda</taxon>
        <taxon>Insecta</taxon>
        <taxon>Pterygota</taxon>
        <taxon>Neoptera</taxon>
        <taxon>Endopterygota</taxon>
        <taxon>Diptera</taxon>
        <taxon>Nematocera</taxon>
        <taxon>Culicoidea</taxon>
        <taxon>Culicidae</taxon>
        <taxon>Culicinae</taxon>
        <taxon>Culicini</taxon>
        <taxon>Culex</taxon>
        <taxon>Culex</taxon>
    </lineage>
</organism>
<dbReference type="EMBL" id="HBUE01027501">
    <property type="protein sequence ID" value="CAG6454864.1"/>
    <property type="molecule type" value="Transcribed_RNA"/>
</dbReference>
<dbReference type="EMBL" id="HBUE01307671">
    <property type="protein sequence ID" value="CAG6581844.1"/>
    <property type="molecule type" value="Transcribed_RNA"/>
</dbReference>
<sequence>MPVIVAVATASRPRCTPPPGRRRRICATGGPPRTRPPTRPACGARKTTNTTHNTGHTCIRPSRYSRWSLPEDARRAPPVRPAYGRPTPTRNRRATRPPRRPPGRSTTWTSRPTRPAQHTPSRISRLQDRVVVVDDVVCSVIALSRSEPTVAPS</sequence>
<feature type="region of interest" description="Disordered" evidence="1">
    <location>
        <begin position="11"/>
        <end position="123"/>
    </location>
</feature>
<protein>
    <submittedName>
        <fullName evidence="2">(northern house mosquito) hypothetical protein</fullName>
    </submittedName>
</protein>
<feature type="compositionally biased region" description="Low complexity" evidence="1">
    <location>
        <begin position="40"/>
        <end position="57"/>
    </location>
</feature>
<evidence type="ECO:0000256" key="1">
    <source>
        <dbReference type="SAM" id="MobiDB-lite"/>
    </source>
</evidence>
<proteinExistence type="predicted"/>
<feature type="compositionally biased region" description="Low complexity" evidence="1">
    <location>
        <begin position="103"/>
        <end position="115"/>
    </location>
</feature>
<name>A0A8D8AFG0_CULPI</name>
<reference evidence="2" key="1">
    <citation type="submission" date="2021-05" db="EMBL/GenBank/DDBJ databases">
        <authorList>
            <person name="Alioto T."/>
            <person name="Alioto T."/>
            <person name="Gomez Garrido J."/>
        </authorList>
    </citation>
    <scope>NUCLEOTIDE SEQUENCE</scope>
</reference>
<dbReference type="AlphaFoldDB" id="A0A8D8AFG0"/>
<dbReference type="EMBL" id="HBUE01201496">
    <property type="protein sequence ID" value="CAG6530038.1"/>
    <property type="molecule type" value="Transcribed_RNA"/>
</dbReference>
<accession>A0A8D8AFG0</accession>
<evidence type="ECO:0000313" key="2">
    <source>
        <dbReference type="EMBL" id="CAG6454864.1"/>
    </source>
</evidence>